<feature type="transmembrane region" description="Helical" evidence="3">
    <location>
        <begin position="236"/>
        <end position="254"/>
    </location>
</feature>
<keyword evidence="3" id="KW-0472">Membrane</keyword>
<feature type="transmembrane region" description="Helical" evidence="3">
    <location>
        <begin position="210"/>
        <end position="230"/>
    </location>
</feature>
<reference evidence="4" key="1">
    <citation type="submission" date="2018-03" db="EMBL/GenBank/DDBJ databases">
        <authorList>
            <person name="Nunes O.C."/>
            <person name="Lopes A.R."/>
            <person name="Froufe H."/>
            <person name="Munoz-Merida A."/>
            <person name="Barroso C."/>
            <person name="Egas C."/>
        </authorList>
    </citation>
    <scope>NUCLEOTIDE SEQUENCE</scope>
    <source>
        <strain evidence="4">ON4</strain>
    </source>
</reference>
<gene>
    <name evidence="4" type="ORF">C7K25_08815</name>
</gene>
<keyword evidence="5" id="KW-1185">Reference proteome</keyword>
<keyword evidence="3" id="KW-1133">Transmembrane helix</keyword>
<name>A0ABT7C8A6_9MICO</name>
<reference evidence="4" key="2">
    <citation type="journal article" date="2022" name="Sci. Rep.">
        <title>In silico prediction of the enzymes involved in the degradation of the herbicide molinate by Gulosibacter molinativorax ON4T.</title>
        <authorList>
            <person name="Lopes A.R."/>
            <person name="Bunin E."/>
            <person name="Viana A.T."/>
            <person name="Froufe H."/>
            <person name="Munoz-Merida A."/>
            <person name="Pinho D."/>
            <person name="Figueiredo J."/>
            <person name="Barroso C."/>
            <person name="Vaz-Moreira I."/>
            <person name="Bellanger X."/>
            <person name="Egas C."/>
            <person name="Nunes O.C."/>
        </authorList>
    </citation>
    <scope>NUCLEOTIDE SEQUENCE</scope>
    <source>
        <strain evidence="4">ON4</strain>
    </source>
</reference>
<feature type="coiled-coil region" evidence="1">
    <location>
        <begin position="60"/>
        <end position="163"/>
    </location>
</feature>
<evidence type="ECO:0000313" key="5">
    <source>
        <dbReference type="Proteomes" id="UP001170379"/>
    </source>
</evidence>
<feature type="region of interest" description="Disordered" evidence="2">
    <location>
        <begin position="172"/>
        <end position="201"/>
    </location>
</feature>
<evidence type="ECO:0000256" key="1">
    <source>
        <dbReference type="SAM" id="Coils"/>
    </source>
</evidence>
<sequence length="435" mass="46622">MLLALLWVGLLAPGWVREHNARSAQRNAIRLQQTLRAMASTSEVPEVVELEARARTVRVKQRELKQVRKIEAEAERAAARAEAERREVEARLGRDQAEQALRESSLRAEAWRLASEAREARLEEERRVAEEAMADANARREAAARARAAAAAAEAREAKVRAEGTCAADRWANGASGSERAVERRLTGEQPALSGKRESEAAARRRRGRLASTLVGLVAIAAIVVGAIGIGAGFGLPLLIVGIAALGISVWMLVRINGVWQAQAQAQAARDAKADQSVVPSVSSAIPEARVAPAPQELVIYDVEPEHVARTAAPDDAWTPVPVPRPLYLDRDVAEPTPPEGPDGGGPKVTDADIMELLREEARKSANALRTAQSGVPALPNRAVAEGPAAERLQPITVNSSSSWSEVGDLDALVGQYGEGELANLDSVLRRRRAG</sequence>
<keyword evidence="3" id="KW-0812">Transmembrane</keyword>
<evidence type="ECO:0000256" key="2">
    <source>
        <dbReference type="SAM" id="MobiDB-lite"/>
    </source>
</evidence>
<proteinExistence type="predicted"/>
<dbReference type="EMBL" id="PXVD01000013">
    <property type="protein sequence ID" value="MDJ1371466.1"/>
    <property type="molecule type" value="Genomic_DNA"/>
</dbReference>
<comment type="caution">
    <text evidence="4">The sequence shown here is derived from an EMBL/GenBank/DDBJ whole genome shotgun (WGS) entry which is preliminary data.</text>
</comment>
<feature type="region of interest" description="Disordered" evidence="2">
    <location>
        <begin position="311"/>
        <end position="350"/>
    </location>
</feature>
<accession>A0ABT7C8A6</accession>
<dbReference type="Proteomes" id="UP001170379">
    <property type="component" value="Unassembled WGS sequence"/>
</dbReference>
<organism evidence="4 5">
    <name type="scientific">Gulosibacter molinativorax</name>
    <dbReference type="NCBI Taxonomy" id="256821"/>
    <lineage>
        <taxon>Bacteria</taxon>
        <taxon>Bacillati</taxon>
        <taxon>Actinomycetota</taxon>
        <taxon>Actinomycetes</taxon>
        <taxon>Micrococcales</taxon>
        <taxon>Microbacteriaceae</taxon>
        <taxon>Gulosibacter</taxon>
    </lineage>
</organism>
<keyword evidence="1" id="KW-0175">Coiled coil</keyword>
<evidence type="ECO:0000256" key="3">
    <source>
        <dbReference type="SAM" id="Phobius"/>
    </source>
</evidence>
<protein>
    <recommendedName>
        <fullName evidence="6">Large exoprotein</fullName>
    </recommendedName>
</protein>
<evidence type="ECO:0000313" key="4">
    <source>
        <dbReference type="EMBL" id="MDJ1371466.1"/>
    </source>
</evidence>
<evidence type="ECO:0008006" key="6">
    <source>
        <dbReference type="Google" id="ProtNLM"/>
    </source>
</evidence>